<dbReference type="AlphaFoldDB" id="A0AAC9K810"/>
<gene>
    <name evidence="2" type="ORF">GbCGDNIH9_1973</name>
</gene>
<dbReference type="Pfam" id="PF10129">
    <property type="entry name" value="OpgC_C"/>
    <property type="match status" value="1"/>
</dbReference>
<dbReference type="PANTHER" id="PTHR38592:SF3">
    <property type="entry name" value="BLL4819 PROTEIN"/>
    <property type="match status" value="1"/>
</dbReference>
<evidence type="ECO:0000313" key="3">
    <source>
        <dbReference type="Proteomes" id="UP000182373"/>
    </source>
</evidence>
<dbReference type="PANTHER" id="PTHR38592">
    <property type="entry name" value="BLL4819 PROTEIN"/>
    <property type="match status" value="1"/>
</dbReference>
<feature type="transmembrane region" description="Helical" evidence="1">
    <location>
        <begin position="282"/>
        <end position="301"/>
    </location>
</feature>
<organism evidence="2 3">
    <name type="scientific">Granulibacter bethesdensis</name>
    <dbReference type="NCBI Taxonomy" id="364410"/>
    <lineage>
        <taxon>Bacteria</taxon>
        <taxon>Pseudomonadati</taxon>
        <taxon>Pseudomonadota</taxon>
        <taxon>Alphaproteobacteria</taxon>
        <taxon>Acetobacterales</taxon>
        <taxon>Acetobacteraceae</taxon>
        <taxon>Granulibacter</taxon>
    </lineage>
</organism>
<proteinExistence type="predicted"/>
<feature type="transmembrane region" description="Helical" evidence="1">
    <location>
        <begin position="195"/>
        <end position="215"/>
    </location>
</feature>
<evidence type="ECO:0000256" key="1">
    <source>
        <dbReference type="SAM" id="Phobius"/>
    </source>
</evidence>
<feature type="transmembrane region" description="Helical" evidence="1">
    <location>
        <begin position="454"/>
        <end position="477"/>
    </location>
</feature>
<protein>
    <submittedName>
        <fullName evidence="2">OpgC</fullName>
    </submittedName>
</protein>
<evidence type="ECO:0000313" key="2">
    <source>
        <dbReference type="EMBL" id="APH55291.1"/>
    </source>
</evidence>
<keyword evidence="1" id="KW-0472">Membrane</keyword>
<dbReference type="Proteomes" id="UP000182373">
    <property type="component" value="Chromosome"/>
</dbReference>
<feature type="transmembrane region" description="Helical" evidence="1">
    <location>
        <begin position="316"/>
        <end position="335"/>
    </location>
</feature>
<feature type="transmembrane region" description="Helical" evidence="1">
    <location>
        <begin position="258"/>
        <end position="275"/>
    </location>
</feature>
<feature type="transmembrane region" description="Helical" evidence="1">
    <location>
        <begin position="388"/>
        <end position="408"/>
    </location>
</feature>
<feature type="transmembrane region" description="Helical" evidence="1">
    <location>
        <begin position="153"/>
        <end position="174"/>
    </location>
</feature>
<accession>A0AAC9K810</accession>
<feature type="transmembrane region" description="Helical" evidence="1">
    <location>
        <begin position="429"/>
        <end position="448"/>
    </location>
</feature>
<reference evidence="3" key="1">
    <citation type="submission" date="2016-11" db="EMBL/GenBank/DDBJ databases">
        <title>Comparative genomic and phenotypic analysis of Granulibacter bethesdensis clinical isolates from patients with chronic granulomatous disease.</title>
        <authorList>
            <person name="Zarember K.A."/>
            <person name="Porcella S.F."/>
            <person name="Chu J."/>
            <person name="Ding L."/>
            <person name="Dahlstrom E."/>
            <person name="Barbian K."/>
            <person name="Martens C."/>
            <person name="Sykora L."/>
            <person name="Kramer S."/>
            <person name="Pettinato A.M."/>
            <person name="Hong H."/>
            <person name="Wald G."/>
            <person name="Berg L.J."/>
            <person name="Rogge L.S."/>
            <person name="Greenberg D.E."/>
            <person name="Falcone E.L."/>
            <person name="Neves J.F."/>
            <person name="Simoes M.J."/>
            <person name="Casal M."/>
            <person name="Rodriguez-Lopez F.C."/>
            <person name="Zelazny A."/>
            <person name="Gallin J.I."/>
            <person name="Holland S.M."/>
        </authorList>
    </citation>
    <scope>NUCLEOTIDE SEQUENCE [LARGE SCALE GENOMIC DNA]</scope>
    <source>
        <strain evidence="3">NIH9.1</strain>
    </source>
</reference>
<keyword evidence="1" id="KW-1133">Transmembrane helix</keyword>
<keyword evidence="1" id="KW-0812">Transmembrane</keyword>
<dbReference type="EMBL" id="CP018191">
    <property type="protein sequence ID" value="APH55291.1"/>
    <property type="molecule type" value="Genomic_DNA"/>
</dbReference>
<sequence>MSLRDVAIPCGNCRGYPMAAERGRRPGAGQWNGLLRLVKFFLLCEPFAWASVQSSFSLGQPCWQIGHCLVWHDRLIFLPSAADGRKRKGSGAVMSDSLCQGTVSGSANPVVQPVRVRKERDLRIDFFRGVSLFIILIDHIRNNSFSHLMPASFGFSDAACIFFFVSGASCAYAFGSVYRRAGWALGTARVSLRVWQIYAAQLGLVMAVAALPGLLAHVTGHRHYNFVELFELYHLYDDPVQAFRGIVMLSYVPGYLDVLPVYVVIMAMVPVAVLLAKLDRRLPVVASVLLWAGALLLGWNLPADPSTKRHWFFDPFSWQLVFFTGYALTAGWVSVPPVFRDKGMGLFRIGAIGLIVFGFVARTGLLSHAGETGAAIAEWVTANTNKTVLPPLIYLHFLAVAWLVVSMVGKRPAFLHRSWARPFITAGTYSLPVFLCTVVLAQLGTAALDGVSPWSIRQIVVNVMAMAVLALLVRIIAWYHSTPWKKPVVVPVQDLGSEQKMDQGLLQVPAQSVIRP</sequence>
<name>A0AAC9K810_9PROT</name>
<feature type="transmembrane region" description="Helical" evidence="1">
    <location>
        <begin position="347"/>
        <end position="368"/>
    </location>
</feature>
<dbReference type="InterPro" id="IPR014550">
    <property type="entry name" value="UCP028704_OpgC"/>
</dbReference>